<name>A0A9W7C3D0_9STRA</name>
<keyword evidence="3" id="KW-0560">Oxidoreductase</keyword>
<evidence type="ECO:0000256" key="2">
    <source>
        <dbReference type="ARBA" id="ARBA00022643"/>
    </source>
</evidence>
<proteinExistence type="predicted"/>
<dbReference type="Proteomes" id="UP001165122">
    <property type="component" value="Unassembled WGS sequence"/>
</dbReference>
<dbReference type="OrthoDB" id="10265891at2759"/>
<keyword evidence="1" id="KW-0285">Flavoprotein</keyword>
<dbReference type="Gene3D" id="3.20.20.70">
    <property type="entry name" value="Aldolase class I"/>
    <property type="match status" value="1"/>
</dbReference>
<dbReference type="EMBL" id="BRXW01000039">
    <property type="protein sequence ID" value="GMI02030.1"/>
    <property type="molecule type" value="Genomic_DNA"/>
</dbReference>
<dbReference type="InterPro" id="IPR013785">
    <property type="entry name" value="Aldolase_TIM"/>
</dbReference>
<comment type="caution">
    <text evidence="4">The sequence shown here is derived from an EMBL/GenBank/DDBJ whole genome shotgun (WGS) entry which is preliminary data.</text>
</comment>
<keyword evidence="5" id="KW-1185">Reference proteome</keyword>
<dbReference type="InterPro" id="IPR004136">
    <property type="entry name" value="NMO"/>
</dbReference>
<dbReference type="CDD" id="cd04730">
    <property type="entry name" value="NPD_like"/>
    <property type="match status" value="1"/>
</dbReference>
<sequence length="352" mass="37218">MISTRFTELVGCSKAIMLAPMAGVSGGNLAAAVTRGGGFAFIVAGHAKDSDAEAFDAEVEIMKTTEKRRFGIGFIGHSSMAGGDLKRIEAILDRHQPLAAQFFAPPILPDGSNVKLCKDKGVLVFAQVGSVEEARQALNCGVDCIIAQGREAGGHGLRSELGTGTLPLATRVVDLAHEISPQTVVLAAGGITDGRGLAAALSLGCDGIVLGTRLWASHEALGDPSGTKREALLNSDSDDVLRTRTFDTLQYVDNPTAWPNPYDSVGALKNKTTAEWHGKEDELEKIMQNSGDTTLSIYREANLAGDVTRACVLAGEGVGNVCRLHSAEDIVRVIEEEAVAEIRRINSLIKRT</sequence>
<dbReference type="GO" id="GO:0018580">
    <property type="term" value="F:nitronate monooxygenase activity"/>
    <property type="evidence" value="ECO:0007669"/>
    <property type="project" value="InterPro"/>
</dbReference>
<dbReference type="Pfam" id="PF03060">
    <property type="entry name" value="NMO"/>
    <property type="match status" value="1"/>
</dbReference>
<evidence type="ECO:0000256" key="3">
    <source>
        <dbReference type="ARBA" id="ARBA00023002"/>
    </source>
</evidence>
<evidence type="ECO:0000256" key="1">
    <source>
        <dbReference type="ARBA" id="ARBA00022630"/>
    </source>
</evidence>
<evidence type="ECO:0008006" key="6">
    <source>
        <dbReference type="Google" id="ProtNLM"/>
    </source>
</evidence>
<organism evidence="4 5">
    <name type="scientific">Triparma laevis f. longispina</name>
    <dbReference type="NCBI Taxonomy" id="1714387"/>
    <lineage>
        <taxon>Eukaryota</taxon>
        <taxon>Sar</taxon>
        <taxon>Stramenopiles</taxon>
        <taxon>Ochrophyta</taxon>
        <taxon>Bolidophyceae</taxon>
        <taxon>Parmales</taxon>
        <taxon>Triparmaceae</taxon>
        <taxon>Triparma</taxon>
    </lineage>
</organism>
<protein>
    <recommendedName>
        <fullName evidence="6">Nitronate monooxygenase</fullName>
    </recommendedName>
</protein>
<keyword evidence="2" id="KW-0288">FMN</keyword>
<evidence type="ECO:0000313" key="5">
    <source>
        <dbReference type="Proteomes" id="UP001165122"/>
    </source>
</evidence>
<dbReference type="PANTHER" id="PTHR32332">
    <property type="entry name" value="2-NITROPROPANE DIOXYGENASE"/>
    <property type="match status" value="1"/>
</dbReference>
<gene>
    <name evidence="4" type="ORF">TrLO_g10432</name>
</gene>
<dbReference type="SUPFAM" id="SSF51412">
    <property type="entry name" value="Inosine monophosphate dehydrogenase (IMPDH)"/>
    <property type="match status" value="1"/>
</dbReference>
<evidence type="ECO:0000313" key="4">
    <source>
        <dbReference type="EMBL" id="GMI02030.1"/>
    </source>
</evidence>
<reference evidence="5" key="1">
    <citation type="journal article" date="2023" name="Commun. Biol.">
        <title>Genome analysis of Parmales, the sister group of diatoms, reveals the evolutionary specialization of diatoms from phago-mixotrophs to photoautotrophs.</title>
        <authorList>
            <person name="Ban H."/>
            <person name="Sato S."/>
            <person name="Yoshikawa S."/>
            <person name="Yamada K."/>
            <person name="Nakamura Y."/>
            <person name="Ichinomiya M."/>
            <person name="Sato N."/>
            <person name="Blanc-Mathieu R."/>
            <person name="Endo H."/>
            <person name="Kuwata A."/>
            <person name="Ogata H."/>
        </authorList>
    </citation>
    <scope>NUCLEOTIDE SEQUENCE [LARGE SCALE GENOMIC DNA]</scope>
    <source>
        <strain evidence="5">NIES 3700</strain>
    </source>
</reference>
<dbReference type="PANTHER" id="PTHR32332:SF20">
    <property type="entry name" value="2-NITROPROPANE DIOXYGENASE-LIKE PROTEIN"/>
    <property type="match status" value="1"/>
</dbReference>
<accession>A0A9W7C3D0</accession>
<dbReference type="AlphaFoldDB" id="A0A9W7C3D0"/>